<accession>A0A9P4N5V3</accession>
<dbReference type="PANTHER" id="PTHR42718">
    <property type="entry name" value="MAJOR FACILITATOR SUPERFAMILY MULTIDRUG TRANSPORTER MFSC"/>
    <property type="match status" value="1"/>
</dbReference>
<keyword evidence="2 5" id="KW-0812">Transmembrane</keyword>
<feature type="transmembrane region" description="Helical" evidence="5">
    <location>
        <begin position="171"/>
        <end position="190"/>
    </location>
</feature>
<feature type="transmembrane region" description="Helical" evidence="5">
    <location>
        <begin position="374"/>
        <end position="393"/>
    </location>
</feature>
<evidence type="ECO:0000259" key="6">
    <source>
        <dbReference type="PROSITE" id="PS50850"/>
    </source>
</evidence>
<evidence type="ECO:0000256" key="2">
    <source>
        <dbReference type="ARBA" id="ARBA00022692"/>
    </source>
</evidence>
<protein>
    <submittedName>
        <fullName evidence="7">MFS general substrate transporter</fullName>
    </submittedName>
</protein>
<feature type="domain" description="Major facilitator superfamily (MFS) profile" evidence="6">
    <location>
        <begin position="47"/>
        <end position="498"/>
    </location>
</feature>
<dbReference type="Gene3D" id="1.20.1250.20">
    <property type="entry name" value="MFS general substrate transporter like domains"/>
    <property type="match status" value="1"/>
</dbReference>
<proteinExistence type="predicted"/>
<feature type="transmembrane region" description="Helical" evidence="5">
    <location>
        <begin position="202"/>
        <end position="220"/>
    </location>
</feature>
<feature type="transmembrane region" description="Helical" evidence="5">
    <location>
        <begin position="240"/>
        <end position="258"/>
    </location>
</feature>
<dbReference type="AlphaFoldDB" id="A0A9P4N5V3"/>
<dbReference type="GO" id="GO:0022857">
    <property type="term" value="F:transmembrane transporter activity"/>
    <property type="evidence" value="ECO:0007669"/>
    <property type="project" value="InterPro"/>
</dbReference>
<feature type="transmembrane region" description="Helical" evidence="5">
    <location>
        <begin position="108"/>
        <end position="128"/>
    </location>
</feature>
<evidence type="ECO:0000256" key="1">
    <source>
        <dbReference type="ARBA" id="ARBA00004141"/>
    </source>
</evidence>
<dbReference type="InterPro" id="IPR011701">
    <property type="entry name" value="MFS"/>
</dbReference>
<name>A0A9P4N5V3_9PLEO</name>
<organism evidence="7 8">
    <name type="scientific">Lojkania enalia</name>
    <dbReference type="NCBI Taxonomy" id="147567"/>
    <lineage>
        <taxon>Eukaryota</taxon>
        <taxon>Fungi</taxon>
        <taxon>Dikarya</taxon>
        <taxon>Ascomycota</taxon>
        <taxon>Pezizomycotina</taxon>
        <taxon>Dothideomycetes</taxon>
        <taxon>Pleosporomycetidae</taxon>
        <taxon>Pleosporales</taxon>
        <taxon>Pleosporales incertae sedis</taxon>
        <taxon>Lojkania</taxon>
    </lineage>
</organism>
<dbReference type="SUPFAM" id="SSF103473">
    <property type="entry name" value="MFS general substrate transporter"/>
    <property type="match status" value="1"/>
</dbReference>
<dbReference type="PROSITE" id="PS50850">
    <property type="entry name" value="MFS"/>
    <property type="match status" value="1"/>
</dbReference>
<dbReference type="InterPro" id="IPR020846">
    <property type="entry name" value="MFS_dom"/>
</dbReference>
<keyword evidence="4 5" id="KW-0472">Membrane</keyword>
<keyword evidence="8" id="KW-1185">Reference proteome</keyword>
<feature type="transmembrane region" description="Helical" evidence="5">
    <location>
        <begin position="310"/>
        <end position="334"/>
    </location>
</feature>
<dbReference type="PANTHER" id="PTHR42718:SF11">
    <property type="entry name" value="MAJOR FACILITATOR SUPERFAMILY (MFS) PROFILE DOMAIN-CONTAINING PROTEIN"/>
    <property type="match status" value="1"/>
</dbReference>
<dbReference type="InterPro" id="IPR036259">
    <property type="entry name" value="MFS_trans_sf"/>
</dbReference>
<dbReference type="Gene3D" id="1.20.1720.10">
    <property type="entry name" value="Multidrug resistance protein D"/>
    <property type="match status" value="1"/>
</dbReference>
<comment type="subcellular location">
    <subcellularLocation>
        <location evidence="1">Membrane</location>
        <topology evidence="1">Multi-pass membrane protein</topology>
    </subcellularLocation>
</comment>
<feature type="transmembrane region" description="Helical" evidence="5">
    <location>
        <begin position="475"/>
        <end position="494"/>
    </location>
</feature>
<dbReference type="Proteomes" id="UP000800093">
    <property type="component" value="Unassembled WGS sequence"/>
</dbReference>
<reference evidence="8" key="1">
    <citation type="journal article" date="2020" name="Stud. Mycol.">
        <title>101 Dothideomycetes genomes: A test case for predicting lifestyles and emergence of pathogens.</title>
        <authorList>
            <person name="Haridas S."/>
            <person name="Albert R."/>
            <person name="Binder M."/>
            <person name="Bloem J."/>
            <person name="LaButti K."/>
            <person name="Salamov A."/>
            <person name="Andreopoulos B."/>
            <person name="Baker S."/>
            <person name="Barry K."/>
            <person name="Bills G."/>
            <person name="Bluhm B."/>
            <person name="Cannon C."/>
            <person name="Castanera R."/>
            <person name="Culley D."/>
            <person name="Daum C."/>
            <person name="Ezra D."/>
            <person name="Gonzalez J."/>
            <person name="Henrissat B."/>
            <person name="Kuo A."/>
            <person name="Liang C."/>
            <person name="Lipzen A."/>
            <person name="Lutzoni F."/>
            <person name="Magnuson J."/>
            <person name="Mondo S."/>
            <person name="Nolan M."/>
            <person name="Ohm R."/>
            <person name="Pangilinan J."/>
            <person name="Park H.-J."/>
            <person name="Ramirez L."/>
            <person name="Alfaro M."/>
            <person name="Sun H."/>
            <person name="Tritt A."/>
            <person name="Yoshinaga Y."/>
            <person name="Zwiers L.-H."/>
            <person name="Turgeon B."/>
            <person name="Goodwin S."/>
            <person name="Spatafora J."/>
            <person name="Crous P."/>
            <person name="Grigoriev I."/>
        </authorList>
    </citation>
    <scope>NUCLEOTIDE SEQUENCE [LARGE SCALE GENOMIC DNA]</scope>
    <source>
        <strain evidence="8">CBS 304.66</strain>
    </source>
</reference>
<feature type="transmembrane region" description="Helical" evidence="5">
    <location>
        <begin position="82"/>
        <end position="101"/>
    </location>
</feature>
<feature type="transmembrane region" description="Helical" evidence="5">
    <location>
        <begin position="436"/>
        <end position="455"/>
    </location>
</feature>
<evidence type="ECO:0000256" key="5">
    <source>
        <dbReference type="SAM" id="Phobius"/>
    </source>
</evidence>
<keyword evidence="3 5" id="KW-1133">Transmembrane helix</keyword>
<evidence type="ECO:0000256" key="3">
    <source>
        <dbReference type="ARBA" id="ARBA00022989"/>
    </source>
</evidence>
<feature type="transmembrane region" description="Helical" evidence="5">
    <location>
        <begin position="134"/>
        <end position="159"/>
    </location>
</feature>
<feature type="transmembrane region" description="Helical" evidence="5">
    <location>
        <begin position="399"/>
        <end position="424"/>
    </location>
</feature>
<gene>
    <name evidence="7" type="ORF">CC78DRAFT_489936</name>
</gene>
<dbReference type="GO" id="GO:0016020">
    <property type="term" value="C:membrane"/>
    <property type="evidence" value="ECO:0007669"/>
    <property type="project" value="UniProtKB-SubCell"/>
</dbReference>
<evidence type="ECO:0000313" key="7">
    <source>
        <dbReference type="EMBL" id="KAF2267567.1"/>
    </source>
</evidence>
<dbReference type="EMBL" id="ML986590">
    <property type="protein sequence ID" value="KAF2267567.1"/>
    <property type="molecule type" value="Genomic_DNA"/>
</dbReference>
<evidence type="ECO:0000313" key="8">
    <source>
        <dbReference type="Proteomes" id="UP000800093"/>
    </source>
</evidence>
<dbReference type="Pfam" id="PF07690">
    <property type="entry name" value="MFS_1"/>
    <property type="match status" value="1"/>
</dbReference>
<sequence length="539" mass="58677">MAQTDTGEPQISDIEEAPGTKYTTSELERLGRERPGVFESIWVEFGFCFALLGSMFVSEYFVSGFNVLLPALSSALHIPSKAETWPASVFSLVTGAFLLPAGRLADMYGGYPVFLIGLVWFVVWSIIAGFSQNYIMLIFARALQGFGPAAFLPSGIMLLGSIYRPGPRKNLVFSLYGAFAPVGFFAGIFFAGLCAQLLTWRWYFFIGTFMLVAVTVVSYLSIPSDRAEKKGKGKSVKMDWLGTLTIVPGLILIVYAITDGSHAPNGWATPYIPITFILGWIFIAAAVYIEGWVAEQPLLPGDVFHVKGMPALVLALFFQYGVFGIYLFYASFYIELVLGASPLLTTAYFTPMCVGGLILATVGGLILHLLPGTILLLISGTCYIVPVLLFAIIPENPNYWAYIFTAMICATAGIDVTYNVTNIFITTSMPKPRQGLAGALINSILFLGISLFLGLADLAVSETADTGQKQSYKVAFWFATGISGAALIIMFLGVRIGKAESGLTADEKAEMELGLNQRGSNPRVEHVRREDLYRTPSIR</sequence>
<comment type="caution">
    <text evidence="7">The sequence shown here is derived from an EMBL/GenBank/DDBJ whole genome shotgun (WGS) entry which is preliminary data.</text>
</comment>
<evidence type="ECO:0000256" key="4">
    <source>
        <dbReference type="ARBA" id="ARBA00023136"/>
    </source>
</evidence>
<feature type="transmembrane region" description="Helical" evidence="5">
    <location>
        <begin position="346"/>
        <end position="367"/>
    </location>
</feature>
<feature type="transmembrane region" description="Helical" evidence="5">
    <location>
        <begin position="41"/>
        <end position="62"/>
    </location>
</feature>
<dbReference type="OrthoDB" id="2130629at2759"/>
<feature type="transmembrane region" description="Helical" evidence="5">
    <location>
        <begin position="270"/>
        <end position="289"/>
    </location>
</feature>